<gene>
    <name evidence="1" type="ORF">JBS370_LOCUS25049</name>
</gene>
<sequence>MNGRMTHQMKDSDILYEWQN</sequence>
<protein>
    <submittedName>
        <fullName evidence="1">Uncharacterized protein</fullName>
    </submittedName>
</protein>
<organism evidence="1 2">
    <name type="scientific">Rotaria sordida</name>
    <dbReference type="NCBI Taxonomy" id="392033"/>
    <lineage>
        <taxon>Eukaryota</taxon>
        <taxon>Metazoa</taxon>
        <taxon>Spiralia</taxon>
        <taxon>Gnathifera</taxon>
        <taxon>Rotifera</taxon>
        <taxon>Eurotatoria</taxon>
        <taxon>Bdelloidea</taxon>
        <taxon>Philodinida</taxon>
        <taxon>Philodinidae</taxon>
        <taxon>Rotaria</taxon>
    </lineage>
</organism>
<evidence type="ECO:0000313" key="1">
    <source>
        <dbReference type="EMBL" id="CAF3978627.1"/>
    </source>
</evidence>
<dbReference type="AlphaFoldDB" id="A0A819MGD5"/>
<reference evidence="1" key="1">
    <citation type="submission" date="2021-02" db="EMBL/GenBank/DDBJ databases">
        <authorList>
            <person name="Nowell W R."/>
        </authorList>
    </citation>
    <scope>NUCLEOTIDE SEQUENCE</scope>
</reference>
<dbReference type="EMBL" id="CAJOBD010004060">
    <property type="protein sequence ID" value="CAF3978627.1"/>
    <property type="molecule type" value="Genomic_DNA"/>
</dbReference>
<comment type="caution">
    <text evidence="1">The sequence shown here is derived from an EMBL/GenBank/DDBJ whole genome shotgun (WGS) entry which is preliminary data.</text>
</comment>
<dbReference type="Proteomes" id="UP000663836">
    <property type="component" value="Unassembled WGS sequence"/>
</dbReference>
<accession>A0A819MGD5</accession>
<evidence type="ECO:0000313" key="2">
    <source>
        <dbReference type="Proteomes" id="UP000663836"/>
    </source>
</evidence>
<name>A0A819MGD5_9BILA</name>
<proteinExistence type="predicted"/>
<feature type="non-terminal residue" evidence="1">
    <location>
        <position position="1"/>
    </location>
</feature>